<dbReference type="GO" id="GO:0016491">
    <property type="term" value="F:oxidoreductase activity"/>
    <property type="evidence" value="ECO:0007669"/>
    <property type="project" value="UniProtKB-ARBA"/>
</dbReference>
<gene>
    <name evidence="2" type="ORF">E7Z74_09295</name>
</gene>
<dbReference type="InterPro" id="IPR017896">
    <property type="entry name" value="4Fe4S_Fe-S-bd"/>
</dbReference>
<evidence type="ECO:0000313" key="2">
    <source>
        <dbReference type="EMBL" id="MBE6511431.1"/>
    </source>
</evidence>
<dbReference type="SUPFAM" id="SSF54862">
    <property type="entry name" value="4Fe-4S ferredoxins"/>
    <property type="match status" value="1"/>
</dbReference>
<organism evidence="2 3">
    <name type="scientific">Methanobrevibacter millerae</name>
    <dbReference type="NCBI Taxonomy" id="230361"/>
    <lineage>
        <taxon>Archaea</taxon>
        <taxon>Methanobacteriati</taxon>
        <taxon>Methanobacteriota</taxon>
        <taxon>Methanomada group</taxon>
        <taxon>Methanobacteria</taxon>
        <taxon>Methanobacteriales</taxon>
        <taxon>Methanobacteriaceae</taxon>
        <taxon>Methanobrevibacter</taxon>
    </lineage>
</organism>
<dbReference type="EMBL" id="SUTF01000015">
    <property type="protein sequence ID" value="MBE6511431.1"/>
    <property type="molecule type" value="Genomic_DNA"/>
</dbReference>
<protein>
    <submittedName>
        <fullName evidence="2">4Fe-4S dicluster domain-containing protein</fullName>
    </submittedName>
</protein>
<reference evidence="2" key="1">
    <citation type="submission" date="2019-04" db="EMBL/GenBank/DDBJ databases">
        <title>Evolution of Biomass-Degrading Anaerobic Consortia Revealed by Metagenomics.</title>
        <authorList>
            <person name="Peng X."/>
        </authorList>
    </citation>
    <scope>NUCLEOTIDE SEQUENCE</scope>
    <source>
        <strain evidence="2">SIG13</strain>
    </source>
</reference>
<dbReference type="PROSITE" id="PS51379">
    <property type="entry name" value="4FE4S_FER_2"/>
    <property type="match status" value="2"/>
</dbReference>
<dbReference type="AlphaFoldDB" id="A0A8T3VQ48"/>
<dbReference type="InterPro" id="IPR017900">
    <property type="entry name" value="4Fe4S_Fe_S_CS"/>
</dbReference>
<feature type="domain" description="4Fe-4S ferredoxin-type" evidence="1">
    <location>
        <begin position="1"/>
        <end position="24"/>
    </location>
</feature>
<name>A0A8T3VQ48_9EURY</name>
<proteinExistence type="predicted"/>
<dbReference type="Gene3D" id="3.30.70.20">
    <property type="match status" value="1"/>
</dbReference>
<comment type="caution">
    <text evidence="2">The sequence shown here is derived from an EMBL/GenBank/DDBJ whole genome shotgun (WGS) entry which is preliminary data.</text>
</comment>
<dbReference type="Proteomes" id="UP000713479">
    <property type="component" value="Unassembled WGS sequence"/>
</dbReference>
<evidence type="ECO:0000313" key="3">
    <source>
        <dbReference type="Proteomes" id="UP000713479"/>
    </source>
</evidence>
<feature type="domain" description="4Fe-4S ferredoxin-type" evidence="1">
    <location>
        <begin position="28"/>
        <end position="55"/>
    </location>
</feature>
<sequence>MIIDMEECGICEDCIDVCMEEAIEKKAYKVIIDPDKCDSCGECVDVCPVGAIYEE</sequence>
<dbReference type="Pfam" id="PF00037">
    <property type="entry name" value="Fer4"/>
    <property type="match status" value="1"/>
</dbReference>
<accession>A0A8T3VQ48</accession>
<evidence type="ECO:0000259" key="1">
    <source>
        <dbReference type="PROSITE" id="PS51379"/>
    </source>
</evidence>
<dbReference type="PROSITE" id="PS00198">
    <property type="entry name" value="4FE4S_FER_1"/>
    <property type="match status" value="1"/>
</dbReference>